<proteinExistence type="predicted"/>
<comment type="caution">
    <text evidence="3">The sequence shown here is derived from an EMBL/GenBank/DDBJ whole genome shotgun (WGS) entry which is preliminary data.</text>
</comment>
<dbReference type="AlphaFoldDB" id="A0AAD8E5B7"/>
<accession>A0AAD8E5B7</accession>
<evidence type="ECO:0000313" key="4">
    <source>
        <dbReference type="Proteomes" id="UP001233999"/>
    </source>
</evidence>
<feature type="non-terminal residue" evidence="3">
    <location>
        <position position="1"/>
    </location>
</feature>
<name>A0AAD8E5B7_DIPPU</name>
<gene>
    <name evidence="3" type="ORF">L9F63_025284</name>
</gene>
<protein>
    <submittedName>
        <fullName evidence="3">Uncharacterized protein</fullName>
    </submittedName>
</protein>
<evidence type="ECO:0000313" key="3">
    <source>
        <dbReference type="EMBL" id="KAJ9577855.1"/>
    </source>
</evidence>
<sequence>SNSIGIKKEGEARCQRLPDHVGIKDPHGYKQHAFSYLSPVRSLSGIMRILILVAAIIQTVLGGGSHFAVRLPFLNPAGVTYLDGPAPAGLAAGPLQYAAAAHAVEPAAVEIGYAGAPAVTAAPPLAYAGHAVGAVTAAPPVAYAGHAFGAVTAAPPVAYAGPAVAAVTAAPPVAYAAPAPAPIAYAAPAPAHLAYAAPAQAAVGYAAAAVPAVAAVPTVHHVPGVADVPVTRVEAQPGVIQKIVDVAKPAVSTRKFQLRRPAIEKKFYDIEERVIVRPAGSALVELEEPHAKIQQGPAVINPVGVALGPVAAAPVAVGHPVPAAPIPLPVQPISITPSPAPVFVSTTPAPIGGDFGGPSPGPAAFQDDESVVVDNPDFAARSSLAAENHQLDAEQHALDAEQQRLQARQQNIFARRQHVAQARTHTEALPAGPAPVPLPGLGRSGPAHHGGPGVEVRANGAPLDVIPHARAGPDVVPSVRALSPEVNQANQQRLIQLLTARGGVAEVGFGRAGPSEGPVGDAGPVRARVLSATSAPPHAAPAGERVSTRRVVVSRPIETVQDIDVVEPVTKLERVAINQPTLFKTVHHDVARVPTSVPVLGKTLQPAVAHAAVPVGFHAAHLDYIH</sequence>
<evidence type="ECO:0000256" key="1">
    <source>
        <dbReference type="SAM" id="Coils"/>
    </source>
</evidence>
<dbReference type="Proteomes" id="UP001233999">
    <property type="component" value="Unassembled WGS sequence"/>
</dbReference>
<evidence type="ECO:0000256" key="2">
    <source>
        <dbReference type="SAM" id="MobiDB-lite"/>
    </source>
</evidence>
<keyword evidence="4" id="KW-1185">Reference proteome</keyword>
<feature type="coiled-coil region" evidence="1">
    <location>
        <begin position="384"/>
        <end position="411"/>
    </location>
</feature>
<dbReference type="EMBL" id="JASPKZ010009306">
    <property type="protein sequence ID" value="KAJ9577855.1"/>
    <property type="molecule type" value="Genomic_DNA"/>
</dbReference>
<reference evidence="3" key="1">
    <citation type="journal article" date="2023" name="IScience">
        <title>Live-bearing cockroach genome reveals convergent evolutionary mechanisms linked to viviparity in insects and beyond.</title>
        <authorList>
            <person name="Fouks B."/>
            <person name="Harrison M.C."/>
            <person name="Mikhailova A.A."/>
            <person name="Marchal E."/>
            <person name="English S."/>
            <person name="Carruthers M."/>
            <person name="Jennings E.C."/>
            <person name="Chiamaka E.L."/>
            <person name="Frigard R.A."/>
            <person name="Pippel M."/>
            <person name="Attardo G.M."/>
            <person name="Benoit J.B."/>
            <person name="Bornberg-Bauer E."/>
            <person name="Tobe S.S."/>
        </authorList>
    </citation>
    <scope>NUCLEOTIDE SEQUENCE</scope>
    <source>
        <strain evidence="3">Stay&amp;Tobe</strain>
    </source>
</reference>
<keyword evidence="1" id="KW-0175">Coiled coil</keyword>
<reference evidence="3" key="2">
    <citation type="submission" date="2023-05" db="EMBL/GenBank/DDBJ databases">
        <authorList>
            <person name="Fouks B."/>
        </authorList>
    </citation>
    <scope>NUCLEOTIDE SEQUENCE</scope>
    <source>
        <strain evidence="3">Stay&amp;Tobe</strain>
        <tissue evidence="3">Testes</tissue>
    </source>
</reference>
<feature type="region of interest" description="Disordered" evidence="2">
    <location>
        <begin position="429"/>
        <end position="450"/>
    </location>
</feature>
<organism evidence="3 4">
    <name type="scientific">Diploptera punctata</name>
    <name type="common">Pacific beetle cockroach</name>
    <dbReference type="NCBI Taxonomy" id="6984"/>
    <lineage>
        <taxon>Eukaryota</taxon>
        <taxon>Metazoa</taxon>
        <taxon>Ecdysozoa</taxon>
        <taxon>Arthropoda</taxon>
        <taxon>Hexapoda</taxon>
        <taxon>Insecta</taxon>
        <taxon>Pterygota</taxon>
        <taxon>Neoptera</taxon>
        <taxon>Polyneoptera</taxon>
        <taxon>Dictyoptera</taxon>
        <taxon>Blattodea</taxon>
        <taxon>Blaberoidea</taxon>
        <taxon>Blaberidae</taxon>
        <taxon>Diplopterinae</taxon>
        <taxon>Diploptera</taxon>
    </lineage>
</organism>